<organism evidence="2 3">
    <name type="scientific">Protopolystoma xenopodis</name>
    <dbReference type="NCBI Taxonomy" id="117903"/>
    <lineage>
        <taxon>Eukaryota</taxon>
        <taxon>Metazoa</taxon>
        <taxon>Spiralia</taxon>
        <taxon>Lophotrochozoa</taxon>
        <taxon>Platyhelminthes</taxon>
        <taxon>Monogenea</taxon>
        <taxon>Polyopisthocotylea</taxon>
        <taxon>Polystomatidea</taxon>
        <taxon>Polystomatidae</taxon>
        <taxon>Protopolystoma</taxon>
    </lineage>
</organism>
<evidence type="ECO:0000313" key="3">
    <source>
        <dbReference type="Proteomes" id="UP000784294"/>
    </source>
</evidence>
<proteinExistence type="predicted"/>
<evidence type="ECO:0000256" key="1">
    <source>
        <dbReference type="SAM" id="MobiDB-lite"/>
    </source>
</evidence>
<keyword evidence="3" id="KW-1185">Reference proteome</keyword>
<dbReference type="Proteomes" id="UP000784294">
    <property type="component" value="Unassembled WGS sequence"/>
</dbReference>
<dbReference type="EMBL" id="CAAALY010251018">
    <property type="protein sequence ID" value="VEL35927.1"/>
    <property type="molecule type" value="Genomic_DNA"/>
</dbReference>
<gene>
    <name evidence="2" type="ORF">PXEA_LOCUS29367</name>
</gene>
<sequence>MERLTDAADYDSDEISGTVPRSRSKFGNDHAYNALRTRCVPGIGLVNQKDKKRIYEPMREMYIEGPVG</sequence>
<feature type="region of interest" description="Disordered" evidence="1">
    <location>
        <begin position="1"/>
        <end position="27"/>
    </location>
</feature>
<dbReference type="AlphaFoldDB" id="A0A448XG07"/>
<evidence type="ECO:0000313" key="2">
    <source>
        <dbReference type="EMBL" id="VEL35927.1"/>
    </source>
</evidence>
<protein>
    <submittedName>
        <fullName evidence="2">Uncharacterized protein</fullName>
    </submittedName>
</protein>
<comment type="caution">
    <text evidence="2">The sequence shown here is derived from an EMBL/GenBank/DDBJ whole genome shotgun (WGS) entry which is preliminary data.</text>
</comment>
<name>A0A448XG07_9PLAT</name>
<reference evidence="2" key="1">
    <citation type="submission" date="2018-11" db="EMBL/GenBank/DDBJ databases">
        <authorList>
            <consortium name="Pathogen Informatics"/>
        </authorList>
    </citation>
    <scope>NUCLEOTIDE SEQUENCE</scope>
</reference>
<accession>A0A448XG07</accession>